<dbReference type="EMBL" id="NIDE01000010">
    <property type="protein sequence ID" value="OWK39425.1"/>
    <property type="molecule type" value="Genomic_DNA"/>
</dbReference>
<name>A0A225DSP4_9BACT</name>
<evidence type="ECO:0000313" key="1">
    <source>
        <dbReference type="EMBL" id="OWK39425.1"/>
    </source>
</evidence>
<evidence type="ECO:0000313" key="2">
    <source>
        <dbReference type="Proteomes" id="UP000214646"/>
    </source>
</evidence>
<dbReference type="AlphaFoldDB" id="A0A225DSP4"/>
<proteinExistence type="predicted"/>
<dbReference type="Proteomes" id="UP000214646">
    <property type="component" value="Unassembled WGS sequence"/>
</dbReference>
<sequence length="86" mass="9334">MLEISPHLVVATGIPVLGDQPAIDLHGRMPLLRRGRGIGSHDRIDEGLERAEHWGRPGCGECIRLGLRVPDRLADGVPADAELLGW</sequence>
<keyword evidence="2" id="KW-1185">Reference proteome</keyword>
<accession>A0A225DSP4</accession>
<protein>
    <submittedName>
        <fullName evidence="1">Uncharacterized protein</fullName>
    </submittedName>
</protein>
<gene>
    <name evidence="1" type="ORF">FRUB_05988</name>
</gene>
<comment type="caution">
    <text evidence="1">The sequence shown here is derived from an EMBL/GenBank/DDBJ whole genome shotgun (WGS) entry which is preliminary data.</text>
</comment>
<organism evidence="1 2">
    <name type="scientific">Fimbriiglobus ruber</name>
    <dbReference type="NCBI Taxonomy" id="1908690"/>
    <lineage>
        <taxon>Bacteria</taxon>
        <taxon>Pseudomonadati</taxon>
        <taxon>Planctomycetota</taxon>
        <taxon>Planctomycetia</taxon>
        <taxon>Gemmatales</taxon>
        <taxon>Gemmataceae</taxon>
        <taxon>Fimbriiglobus</taxon>
    </lineage>
</organism>
<reference evidence="2" key="1">
    <citation type="submission" date="2017-06" db="EMBL/GenBank/DDBJ databases">
        <title>Genome analysis of Fimbriiglobus ruber SP5, the first member of the order Planctomycetales with confirmed chitinolytic capability.</title>
        <authorList>
            <person name="Ravin N.V."/>
            <person name="Rakitin A.L."/>
            <person name="Ivanova A.A."/>
            <person name="Beletsky A.V."/>
            <person name="Kulichevskaya I.S."/>
            <person name="Mardanov A.V."/>
            <person name="Dedysh S.N."/>
        </authorList>
    </citation>
    <scope>NUCLEOTIDE SEQUENCE [LARGE SCALE GENOMIC DNA]</scope>
    <source>
        <strain evidence="2">SP5</strain>
    </source>
</reference>